<gene>
    <name evidence="1" type="ORF">BZG73_03165</name>
</gene>
<dbReference type="EMBL" id="MUFB01000004">
    <property type="protein sequence ID" value="OOE86855.1"/>
    <property type="molecule type" value="Genomic_DNA"/>
</dbReference>
<organism evidence="1 2">
    <name type="scientific">Salinivibrio siamensis</name>
    <dbReference type="NCBI Taxonomy" id="414286"/>
    <lineage>
        <taxon>Bacteria</taxon>
        <taxon>Pseudomonadati</taxon>
        <taxon>Pseudomonadota</taxon>
        <taxon>Gammaproteobacteria</taxon>
        <taxon>Vibrionales</taxon>
        <taxon>Vibrionaceae</taxon>
        <taxon>Salinivibrio</taxon>
    </lineage>
</organism>
<dbReference type="RefSeq" id="WP_077667559.1">
    <property type="nucleotide sequence ID" value="NZ_MUFB01000004.1"/>
</dbReference>
<evidence type="ECO:0000313" key="1">
    <source>
        <dbReference type="EMBL" id="OOE86855.1"/>
    </source>
</evidence>
<evidence type="ECO:0000313" key="2">
    <source>
        <dbReference type="Proteomes" id="UP000189410"/>
    </source>
</evidence>
<reference evidence="1 2" key="1">
    <citation type="journal article" date="2017" name="Genome Announc.">
        <title>Draft Genome Sequences of Salinivibrio proteolyticus, Salinivibrio sharmensis, Salinivibrio siamensis, Salinivibrio costicola subsp. alcaliphilus, Salinivibrio costicola subsp. vallismortis, and 29 New Isolates Belonging to the Genus Salinivibrio.</title>
        <authorList>
            <person name="Lopez-Hermoso C."/>
            <person name="de la Haba R.R."/>
            <person name="Sanchez-Porro C."/>
            <person name="Bayliss S.C."/>
            <person name="Feil E.J."/>
            <person name="Ventosa A."/>
        </authorList>
    </citation>
    <scope>NUCLEOTIDE SEQUENCE [LARGE SCALE GENOMIC DNA]</scope>
    <source>
        <strain evidence="1 2">JCM 14472</strain>
    </source>
</reference>
<proteinExistence type="predicted"/>
<dbReference type="Pfam" id="PF22162">
    <property type="entry name" value="PFIN"/>
    <property type="match status" value="1"/>
</dbReference>
<comment type="caution">
    <text evidence="1">The sequence shown here is derived from an EMBL/GenBank/DDBJ whole genome shotgun (WGS) entry which is preliminary data.</text>
</comment>
<dbReference type="InterPro" id="IPR054044">
    <property type="entry name" value="PFIN"/>
</dbReference>
<keyword evidence="2" id="KW-1185">Reference proteome</keyword>
<sequence>MSSGLHSIENEKVIFYVDTEECGRKYMSASRSSYKGSNYKIVFVDAMKFLALWKNDPGKQEYQLSSGDKSAWESDYKYPAAEYGFSHGLSNPVPLAFPHCQESEYGPYASFSNGITRTIWLLSKGAKSFPLETDNESAQLFVKYAGVGKGIFSAEEYRNLTKS</sequence>
<protein>
    <submittedName>
        <fullName evidence="1">Uncharacterized protein</fullName>
    </submittedName>
</protein>
<accession>A0ABX3KD48</accession>
<name>A0ABX3KD48_9GAMM</name>
<dbReference type="Proteomes" id="UP000189410">
    <property type="component" value="Unassembled WGS sequence"/>
</dbReference>